<feature type="region of interest" description="Disordered" evidence="1">
    <location>
        <begin position="1"/>
        <end position="24"/>
    </location>
</feature>
<dbReference type="OrthoDB" id="786357at2759"/>
<name>A0A183SVZ1_SCHSO</name>
<dbReference type="WBParaSite" id="SSLN_0000872201-mRNA-1">
    <property type="protein sequence ID" value="SSLN_0000872201-mRNA-1"/>
    <property type="gene ID" value="SSLN_0000872201"/>
</dbReference>
<dbReference type="EMBL" id="UYSU01034627">
    <property type="protein sequence ID" value="VDL94774.1"/>
    <property type="molecule type" value="Genomic_DNA"/>
</dbReference>
<dbReference type="AlphaFoldDB" id="A0A183SVZ1"/>
<dbReference type="Proteomes" id="UP000275846">
    <property type="component" value="Unassembled WGS sequence"/>
</dbReference>
<proteinExistence type="predicted"/>
<reference evidence="2 3" key="2">
    <citation type="submission" date="2018-11" db="EMBL/GenBank/DDBJ databases">
        <authorList>
            <consortium name="Pathogen Informatics"/>
        </authorList>
    </citation>
    <scope>NUCLEOTIDE SEQUENCE [LARGE SCALE GENOMIC DNA]</scope>
    <source>
        <strain evidence="2 3">NST_G2</strain>
    </source>
</reference>
<protein>
    <submittedName>
        <fullName evidence="4">Reverse transcriptase domain-containing protein</fullName>
    </submittedName>
</protein>
<evidence type="ECO:0000313" key="2">
    <source>
        <dbReference type="EMBL" id="VDL94774.1"/>
    </source>
</evidence>
<keyword evidence="3" id="KW-1185">Reference proteome</keyword>
<organism evidence="4">
    <name type="scientific">Schistocephalus solidus</name>
    <name type="common">Tapeworm</name>
    <dbReference type="NCBI Taxonomy" id="70667"/>
    <lineage>
        <taxon>Eukaryota</taxon>
        <taxon>Metazoa</taxon>
        <taxon>Spiralia</taxon>
        <taxon>Lophotrochozoa</taxon>
        <taxon>Platyhelminthes</taxon>
        <taxon>Cestoda</taxon>
        <taxon>Eucestoda</taxon>
        <taxon>Diphyllobothriidea</taxon>
        <taxon>Diphyllobothriidae</taxon>
        <taxon>Schistocephalus</taxon>
    </lineage>
</organism>
<accession>A0A183SVZ1</accession>
<gene>
    <name evidence="2" type="ORF">SSLN_LOCUS8389</name>
</gene>
<evidence type="ECO:0000313" key="3">
    <source>
        <dbReference type="Proteomes" id="UP000275846"/>
    </source>
</evidence>
<evidence type="ECO:0000256" key="1">
    <source>
        <dbReference type="SAM" id="MobiDB-lite"/>
    </source>
</evidence>
<sequence>MSDSRTCHLTPLKKSYGGGQQQPPISDAAIDRLLQVDTKNDLDLPPSLPETIRTVQQISSSKAPGSEAIPPEVYKHSGPRLMAELIFQEMWRQGQVPQDFKDATIVHLNTRKERRLMFSAMLMDAYRDEQPGFSIVYRTDGHLNSRRMQASTRVSTTTVHDLLYADDCALITMTEGDHAQNKPAWKRSVKTGAAIYEANRIAAAKVKIAARKSQALRIKIANA</sequence>
<reference evidence="4" key="1">
    <citation type="submission" date="2016-06" db="UniProtKB">
        <authorList>
            <consortium name="WormBaseParasite"/>
        </authorList>
    </citation>
    <scope>IDENTIFICATION</scope>
</reference>
<evidence type="ECO:0000313" key="4">
    <source>
        <dbReference type="WBParaSite" id="SSLN_0000872201-mRNA-1"/>
    </source>
</evidence>